<accession>A0A645GN44</accession>
<protein>
    <recommendedName>
        <fullName evidence="2">Plasmid recombination enzyme</fullName>
    </recommendedName>
</protein>
<name>A0A645GN44_9ZZZZ</name>
<reference evidence="1" key="1">
    <citation type="submission" date="2019-08" db="EMBL/GenBank/DDBJ databases">
        <authorList>
            <person name="Kucharzyk K."/>
            <person name="Murdoch R.W."/>
            <person name="Higgins S."/>
            <person name="Loffler F."/>
        </authorList>
    </citation>
    <scope>NUCLEOTIDE SEQUENCE</scope>
</reference>
<evidence type="ECO:0000313" key="1">
    <source>
        <dbReference type="EMBL" id="MPN27319.1"/>
    </source>
</evidence>
<organism evidence="1">
    <name type="scientific">bioreactor metagenome</name>
    <dbReference type="NCBI Taxonomy" id="1076179"/>
    <lineage>
        <taxon>unclassified sequences</taxon>
        <taxon>metagenomes</taxon>
        <taxon>ecological metagenomes</taxon>
    </lineage>
</organism>
<proteinExistence type="predicted"/>
<comment type="caution">
    <text evidence="1">The sequence shown here is derived from an EMBL/GenBank/DDBJ whole genome shotgun (WGS) entry which is preliminary data.</text>
</comment>
<evidence type="ECO:0008006" key="2">
    <source>
        <dbReference type="Google" id="ProtNLM"/>
    </source>
</evidence>
<gene>
    <name evidence="1" type="ORF">SDC9_174750</name>
</gene>
<sequence>MREAGFEGFERGERGSTAQHLSVLDYKIQKDAETLTRIEKQVSAQQKQLASLSEKLTVERQASKTFHELDGLGRKTVFGKIELPENDYMEVIALAKEGIKSRGKIADLTQKLREARTMIDGLKLSYNNLFEQTKDFFHAIKLAPQRIKEVFAEIFAKDRENRDRNRTLHRSVKKRDEHER</sequence>
<dbReference type="EMBL" id="VSSQ01077158">
    <property type="protein sequence ID" value="MPN27319.1"/>
    <property type="molecule type" value="Genomic_DNA"/>
</dbReference>
<dbReference type="AlphaFoldDB" id="A0A645GN44"/>